<dbReference type="AlphaFoldDB" id="A0ABD3LPR0"/>
<evidence type="ECO:0000256" key="1">
    <source>
        <dbReference type="ARBA" id="ARBA00004123"/>
    </source>
</evidence>
<feature type="compositionally biased region" description="Basic and acidic residues" evidence="9">
    <location>
        <begin position="100"/>
        <end position="118"/>
    </location>
</feature>
<evidence type="ECO:0000313" key="12">
    <source>
        <dbReference type="Proteomes" id="UP001634007"/>
    </source>
</evidence>
<evidence type="ECO:0000256" key="2">
    <source>
        <dbReference type="ARBA" id="ARBA00022723"/>
    </source>
</evidence>
<evidence type="ECO:0000256" key="4">
    <source>
        <dbReference type="ARBA" id="ARBA00022833"/>
    </source>
</evidence>
<keyword evidence="12" id="KW-1185">Reference proteome</keyword>
<dbReference type="Gene3D" id="3.30.160.60">
    <property type="entry name" value="Classic Zinc Finger"/>
    <property type="match status" value="1"/>
</dbReference>
<dbReference type="InterPro" id="IPR013087">
    <property type="entry name" value="Znf_C2H2_type"/>
</dbReference>
<dbReference type="PANTHER" id="PTHR45801">
    <property type="entry name" value="OS07G0101800 PROTEIN"/>
    <property type="match status" value="1"/>
</dbReference>
<feature type="region of interest" description="Disordered" evidence="9">
    <location>
        <begin position="59"/>
        <end position="150"/>
    </location>
</feature>
<feature type="domain" description="C2H2-type" evidence="10">
    <location>
        <begin position="28"/>
        <end position="55"/>
    </location>
</feature>
<keyword evidence="7" id="KW-0539">Nucleus</keyword>
<dbReference type="InterPro" id="IPR052426">
    <property type="entry name" value="Plant_dev_regulator"/>
</dbReference>
<organism evidence="11 12">
    <name type="scientific">Eucalyptus globulus</name>
    <name type="common">Tasmanian blue gum</name>
    <dbReference type="NCBI Taxonomy" id="34317"/>
    <lineage>
        <taxon>Eukaryota</taxon>
        <taxon>Viridiplantae</taxon>
        <taxon>Streptophyta</taxon>
        <taxon>Embryophyta</taxon>
        <taxon>Tracheophyta</taxon>
        <taxon>Spermatophyta</taxon>
        <taxon>Magnoliopsida</taxon>
        <taxon>eudicotyledons</taxon>
        <taxon>Gunneridae</taxon>
        <taxon>Pentapetalae</taxon>
        <taxon>rosids</taxon>
        <taxon>malvids</taxon>
        <taxon>Myrtales</taxon>
        <taxon>Myrtaceae</taxon>
        <taxon>Myrtoideae</taxon>
        <taxon>Eucalypteae</taxon>
        <taxon>Eucalyptus</taxon>
    </lineage>
</organism>
<dbReference type="Proteomes" id="UP001634007">
    <property type="component" value="Unassembled WGS sequence"/>
</dbReference>
<keyword evidence="6" id="KW-0804">Transcription</keyword>
<dbReference type="PROSITE" id="PS00028">
    <property type="entry name" value="ZINC_FINGER_C2H2_1"/>
    <property type="match status" value="1"/>
</dbReference>
<name>A0ABD3LPR0_EUCGL</name>
<evidence type="ECO:0000256" key="6">
    <source>
        <dbReference type="ARBA" id="ARBA00023163"/>
    </source>
</evidence>
<keyword evidence="5" id="KW-0805">Transcription regulation</keyword>
<evidence type="ECO:0000256" key="7">
    <source>
        <dbReference type="ARBA" id="ARBA00023242"/>
    </source>
</evidence>
<dbReference type="PROSITE" id="PS50157">
    <property type="entry name" value="ZINC_FINGER_C2H2_2"/>
    <property type="match status" value="1"/>
</dbReference>
<dbReference type="EMBL" id="JBJKBG010000001">
    <property type="protein sequence ID" value="KAL3753766.1"/>
    <property type="molecule type" value="Genomic_DNA"/>
</dbReference>
<evidence type="ECO:0000256" key="9">
    <source>
        <dbReference type="SAM" id="MobiDB-lite"/>
    </source>
</evidence>
<keyword evidence="2" id="KW-0479">Metal-binding</keyword>
<dbReference type="GO" id="GO:0008270">
    <property type="term" value="F:zinc ion binding"/>
    <property type="evidence" value="ECO:0007669"/>
    <property type="project" value="UniProtKB-KW"/>
</dbReference>
<gene>
    <name evidence="11" type="ORF">ACJRO7_001065</name>
</gene>
<evidence type="ECO:0000313" key="11">
    <source>
        <dbReference type="EMBL" id="KAL3753766.1"/>
    </source>
</evidence>
<feature type="compositionally biased region" description="Basic and acidic residues" evidence="9">
    <location>
        <begin position="126"/>
        <end position="143"/>
    </location>
</feature>
<keyword evidence="3 8" id="KW-0863">Zinc-finger</keyword>
<evidence type="ECO:0000256" key="8">
    <source>
        <dbReference type="PROSITE-ProRule" id="PRU00042"/>
    </source>
</evidence>
<evidence type="ECO:0000259" key="10">
    <source>
        <dbReference type="PROSITE" id="PS50157"/>
    </source>
</evidence>
<sequence length="150" mass="16631">MDINQLNLEKPERVFMSTDHDQSPAKSYTCAFCKRGFSNAQALGGHMNIHRRDRAKLRESMEESALSLGVIPSKNTAAAGSHEDEKSGNKTPPKGPRTMSAEDKTGAQARDDGVEQERMQLSQSSDRIELDLELRLGHERPLERSPASPK</sequence>
<accession>A0ABD3LPR0</accession>
<dbReference type="GO" id="GO:0005634">
    <property type="term" value="C:nucleus"/>
    <property type="evidence" value="ECO:0007669"/>
    <property type="project" value="UniProtKB-SubCell"/>
</dbReference>
<comment type="caution">
    <text evidence="11">The sequence shown here is derived from an EMBL/GenBank/DDBJ whole genome shotgun (WGS) entry which is preliminary data.</text>
</comment>
<dbReference type="SUPFAM" id="SSF57667">
    <property type="entry name" value="beta-beta-alpha zinc fingers"/>
    <property type="match status" value="1"/>
</dbReference>
<evidence type="ECO:0000256" key="3">
    <source>
        <dbReference type="ARBA" id="ARBA00022771"/>
    </source>
</evidence>
<keyword evidence="4" id="KW-0862">Zinc</keyword>
<evidence type="ECO:0000256" key="5">
    <source>
        <dbReference type="ARBA" id="ARBA00023015"/>
    </source>
</evidence>
<dbReference type="PANTHER" id="PTHR45801:SF111">
    <property type="entry name" value="C2H2 AND C2HC ZINC FINGERS SUPERFAMILY PROTEIN"/>
    <property type="match status" value="1"/>
</dbReference>
<comment type="subcellular location">
    <subcellularLocation>
        <location evidence="1">Nucleus</location>
    </subcellularLocation>
</comment>
<reference evidence="11 12" key="1">
    <citation type="submission" date="2024-11" db="EMBL/GenBank/DDBJ databases">
        <title>Chromosome-level genome assembly of Eucalyptus globulus Labill. provides insights into its genome evolution.</title>
        <authorList>
            <person name="Li X."/>
        </authorList>
    </citation>
    <scope>NUCLEOTIDE SEQUENCE [LARGE SCALE GENOMIC DNA]</scope>
    <source>
        <strain evidence="11">CL2024</strain>
        <tissue evidence="11">Fresh tender leaves</tissue>
    </source>
</reference>
<proteinExistence type="predicted"/>
<protein>
    <recommendedName>
        <fullName evidence="10">C2H2-type domain-containing protein</fullName>
    </recommendedName>
</protein>
<dbReference type="InterPro" id="IPR036236">
    <property type="entry name" value="Znf_C2H2_sf"/>
</dbReference>